<feature type="region of interest" description="Disordered" evidence="1">
    <location>
        <begin position="291"/>
        <end position="311"/>
    </location>
</feature>
<gene>
    <name evidence="3" type="primary">LOC130469995</name>
</gene>
<organism evidence="2 3">
    <name type="scientific">Spinacia oleracea</name>
    <name type="common">Spinach</name>
    <dbReference type="NCBI Taxonomy" id="3562"/>
    <lineage>
        <taxon>Eukaryota</taxon>
        <taxon>Viridiplantae</taxon>
        <taxon>Streptophyta</taxon>
        <taxon>Embryophyta</taxon>
        <taxon>Tracheophyta</taxon>
        <taxon>Spermatophyta</taxon>
        <taxon>Magnoliopsida</taxon>
        <taxon>eudicotyledons</taxon>
        <taxon>Gunneridae</taxon>
        <taxon>Pentapetalae</taxon>
        <taxon>Caryophyllales</taxon>
        <taxon>Chenopodiaceae</taxon>
        <taxon>Chenopodioideae</taxon>
        <taxon>Anserineae</taxon>
        <taxon>Spinacia</taxon>
    </lineage>
</organism>
<dbReference type="GeneID" id="130469995"/>
<evidence type="ECO:0000256" key="1">
    <source>
        <dbReference type="SAM" id="MobiDB-lite"/>
    </source>
</evidence>
<reference evidence="3" key="2">
    <citation type="submission" date="2025-08" db="UniProtKB">
        <authorList>
            <consortium name="RefSeq"/>
        </authorList>
    </citation>
    <scope>IDENTIFICATION</scope>
    <source>
        <tissue evidence="3">Leaf</tissue>
    </source>
</reference>
<keyword evidence="2" id="KW-1185">Reference proteome</keyword>
<dbReference type="Proteomes" id="UP000813463">
    <property type="component" value="Chromosome 3"/>
</dbReference>
<accession>A0ABM3RIT6</accession>
<evidence type="ECO:0000313" key="3">
    <source>
        <dbReference type="RefSeq" id="XP_056695525.1"/>
    </source>
</evidence>
<sequence length="311" mass="35320">MPEAVDGISTSYPARGHTHDPRIRIPFCINIMSAPKEPKAKAPIMDAYDGNSDPDMHWVAYRYHIDSFFLSIYGSQKEKKTSMHLGRIQQGKEDSLRRYVKQFNMEAGQIPDLSDGIALDNFVCGLKKGSLKFDLIKKSVKTMIDVLDEAEAFIHVTEICSFLNESKSTEPSGPSKFKRNNSTVRASGIWAVNDKTSGAHMLKRERPVADKTFEYNIDLCTILMDVGPRIEIERPFLIKSSMENRDFGLFCQFHNDIGHDTKDCRKLKRALHDLASRGFLKQYLRKIVSNNARSRKESPTPLSEDEDIPSD</sequence>
<evidence type="ECO:0008006" key="4">
    <source>
        <dbReference type="Google" id="ProtNLM"/>
    </source>
</evidence>
<protein>
    <recommendedName>
        <fullName evidence="4">Retrotransposon gag domain-containing protein</fullName>
    </recommendedName>
</protein>
<dbReference type="PANTHER" id="PTHR33223">
    <property type="entry name" value="CCHC-TYPE DOMAIN-CONTAINING PROTEIN"/>
    <property type="match status" value="1"/>
</dbReference>
<name>A0ABM3RIT6_SPIOL</name>
<dbReference type="PANTHER" id="PTHR33223:SF10">
    <property type="entry name" value="AMINOTRANSFERASE-LIKE PLANT MOBILE DOMAIN-CONTAINING PROTEIN"/>
    <property type="match status" value="1"/>
</dbReference>
<proteinExistence type="predicted"/>
<reference evidence="2" key="1">
    <citation type="journal article" date="2021" name="Nat. Commun.">
        <title>Genomic analyses provide insights into spinach domestication and the genetic basis of agronomic traits.</title>
        <authorList>
            <person name="Cai X."/>
            <person name="Sun X."/>
            <person name="Xu C."/>
            <person name="Sun H."/>
            <person name="Wang X."/>
            <person name="Ge C."/>
            <person name="Zhang Z."/>
            <person name="Wang Q."/>
            <person name="Fei Z."/>
            <person name="Jiao C."/>
            <person name="Wang Q."/>
        </authorList>
    </citation>
    <scope>NUCLEOTIDE SEQUENCE [LARGE SCALE GENOMIC DNA]</scope>
    <source>
        <strain evidence="2">cv. Varoflay</strain>
    </source>
</reference>
<dbReference type="RefSeq" id="XP_056695525.1">
    <property type="nucleotide sequence ID" value="XM_056839547.1"/>
</dbReference>
<evidence type="ECO:0000313" key="2">
    <source>
        <dbReference type="Proteomes" id="UP000813463"/>
    </source>
</evidence>